<reference evidence="2" key="1">
    <citation type="submission" date="2020-11" db="EMBL/GenBank/DDBJ databases">
        <authorList>
            <person name="Tran Van P."/>
        </authorList>
    </citation>
    <scope>NUCLEOTIDE SEQUENCE</scope>
</reference>
<evidence type="ECO:0000256" key="1">
    <source>
        <dbReference type="SAM" id="MobiDB-lite"/>
    </source>
</evidence>
<organism evidence="2">
    <name type="scientific">Timema douglasi</name>
    <name type="common">Walking stick</name>
    <dbReference type="NCBI Taxonomy" id="61478"/>
    <lineage>
        <taxon>Eukaryota</taxon>
        <taxon>Metazoa</taxon>
        <taxon>Ecdysozoa</taxon>
        <taxon>Arthropoda</taxon>
        <taxon>Hexapoda</taxon>
        <taxon>Insecta</taxon>
        <taxon>Pterygota</taxon>
        <taxon>Neoptera</taxon>
        <taxon>Polyneoptera</taxon>
        <taxon>Phasmatodea</taxon>
        <taxon>Timematodea</taxon>
        <taxon>Timematoidea</taxon>
        <taxon>Timematidae</taxon>
        <taxon>Timema</taxon>
    </lineage>
</organism>
<proteinExistence type="predicted"/>
<gene>
    <name evidence="2" type="ORF">TDIB3V08_LOCUS3043</name>
</gene>
<feature type="region of interest" description="Disordered" evidence="1">
    <location>
        <begin position="1"/>
        <end position="20"/>
    </location>
</feature>
<sequence>MGRSCGEQRLKASGRTSLTQDNKTLKARDVWQSKRRLGLVLIISVKSDSCGSHDLPYDYV</sequence>
<feature type="compositionally biased region" description="Basic and acidic residues" evidence="1">
    <location>
        <begin position="1"/>
        <end position="10"/>
    </location>
</feature>
<evidence type="ECO:0000313" key="2">
    <source>
        <dbReference type="EMBL" id="CAD7196708.1"/>
    </source>
</evidence>
<accession>A0A7R8VF94</accession>
<dbReference type="EMBL" id="OA565296">
    <property type="protein sequence ID" value="CAD7196708.1"/>
    <property type="molecule type" value="Genomic_DNA"/>
</dbReference>
<dbReference type="AlphaFoldDB" id="A0A7R8VF94"/>
<name>A0A7R8VF94_TIMDO</name>
<protein>
    <submittedName>
        <fullName evidence="2">Uncharacterized protein</fullName>
    </submittedName>
</protein>